<sequence>MEFFIQCQVVPKKVPTEVSSMAGIINKDAQQQQQVDDNKPKMPEIKPPQTVSLQTGSQSNKGFDTSSSQTCVTTT</sequence>
<feature type="region of interest" description="Disordered" evidence="1">
    <location>
        <begin position="25"/>
        <end position="75"/>
    </location>
</feature>
<evidence type="ECO:0000313" key="3">
    <source>
        <dbReference type="Proteomes" id="UP000324800"/>
    </source>
</evidence>
<evidence type="ECO:0000313" key="2">
    <source>
        <dbReference type="EMBL" id="KAA6373034.1"/>
    </source>
</evidence>
<reference evidence="2 3" key="1">
    <citation type="submission" date="2019-03" db="EMBL/GenBank/DDBJ databases">
        <title>Single cell metagenomics reveals metabolic interactions within the superorganism composed of flagellate Streblomastix strix and complex community of Bacteroidetes bacteria on its surface.</title>
        <authorList>
            <person name="Treitli S.C."/>
            <person name="Kolisko M."/>
            <person name="Husnik F."/>
            <person name="Keeling P."/>
            <person name="Hampl V."/>
        </authorList>
    </citation>
    <scope>NUCLEOTIDE SEQUENCE [LARGE SCALE GENOMIC DNA]</scope>
    <source>
        <strain evidence="2">ST1C</strain>
    </source>
</reference>
<dbReference type="Proteomes" id="UP000324800">
    <property type="component" value="Unassembled WGS sequence"/>
</dbReference>
<comment type="caution">
    <text evidence="2">The sequence shown here is derived from an EMBL/GenBank/DDBJ whole genome shotgun (WGS) entry which is preliminary data.</text>
</comment>
<dbReference type="AlphaFoldDB" id="A0A5J4US56"/>
<gene>
    <name evidence="2" type="ORF">EZS28_031440</name>
</gene>
<name>A0A5J4US56_9EUKA</name>
<protein>
    <submittedName>
        <fullName evidence="2">Uncharacterized protein</fullName>
    </submittedName>
</protein>
<accession>A0A5J4US56</accession>
<proteinExistence type="predicted"/>
<dbReference type="EMBL" id="SNRW01013070">
    <property type="protein sequence ID" value="KAA6373034.1"/>
    <property type="molecule type" value="Genomic_DNA"/>
</dbReference>
<evidence type="ECO:0000256" key="1">
    <source>
        <dbReference type="SAM" id="MobiDB-lite"/>
    </source>
</evidence>
<organism evidence="2 3">
    <name type="scientific">Streblomastix strix</name>
    <dbReference type="NCBI Taxonomy" id="222440"/>
    <lineage>
        <taxon>Eukaryota</taxon>
        <taxon>Metamonada</taxon>
        <taxon>Preaxostyla</taxon>
        <taxon>Oxymonadida</taxon>
        <taxon>Streblomastigidae</taxon>
        <taxon>Streblomastix</taxon>
    </lineage>
</organism>
<feature type="compositionally biased region" description="Polar residues" evidence="1">
    <location>
        <begin position="49"/>
        <end position="75"/>
    </location>
</feature>